<name>A0A133V203_9EURY</name>
<comment type="caution">
    <text evidence="1">The sequence shown here is derived from an EMBL/GenBank/DDBJ whole genome shotgun (WGS) entry which is preliminary data.</text>
</comment>
<gene>
    <name evidence="1" type="ORF">AKJ41_04055</name>
</gene>
<protein>
    <recommendedName>
        <fullName evidence="3">Ribbon-helix-helix protein CopG domain-containing protein</fullName>
    </recommendedName>
</protein>
<dbReference type="Proteomes" id="UP000070344">
    <property type="component" value="Unassembled WGS sequence"/>
</dbReference>
<organism evidence="1 2">
    <name type="scientific">candidate division MSBL1 archaeon SCGC-AAA259O05</name>
    <dbReference type="NCBI Taxonomy" id="1698271"/>
    <lineage>
        <taxon>Archaea</taxon>
        <taxon>Methanobacteriati</taxon>
        <taxon>Methanobacteriota</taxon>
        <taxon>candidate division MSBL1</taxon>
    </lineage>
</organism>
<keyword evidence="2" id="KW-1185">Reference proteome</keyword>
<evidence type="ECO:0000313" key="2">
    <source>
        <dbReference type="Proteomes" id="UP000070344"/>
    </source>
</evidence>
<dbReference type="EMBL" id="LHXV01000048">
    <property type="protein sequence ID" value="KXB00462.1"/>
    <property type="molecule type" value="Genomic_DNA"/>
</dbReference>
<reference evidence="1 2" key="1">
    <citation type="journal article" date="2016" name="Sci. Rep.">
        <title>Metabolic traits of an uncultured archaeal lineage -MSBL1- from brine pools of the Red Sea.</title>
        <authorList>
            <person name="Mwirichia R."/>
            <person name="Alam I."/>
            <person name="Rashid M."/>
            <person name="Vinu M."/>
            <person name="Ba-Alawi W."/>
            <person name="Anthony Kamau A."/>
            <person name="Kamanda Ngugi D."/>
            <person name="Goker M."/>
            <person name="Klenk H.P."/>
            <person name="Bajic V."/>
            <person name="Stingl U."/>
        </authorList>
    </citation>
    <scope>NUCLEOTIDE SEQUENCE [LARGE SCALE GENOMIC DNA]</scope>
    <source>
        <strain evidence="1">SCGC-AAA259O05</strain>
    </source>
</reference>
<proteinExistence type="predicted"/>
<dbReference type="AlphaFoldDB" id="A0A133V203"/>
<accession>A0A133V203</accession>
<sequence>METEQLNIRLPKELKEDLELVSSILKVSKSEWMKTKLAEQVFEEKKRLLQELSTMYVDGAITKEEIEKMVGEKMAGEMEFVKSKSRESFEKGRRHAKET</sequence>
<evidence type="ECO:0008006" key="3">
    <source>
        <dbReference type="Google" id="ProtNLM"/>
    </source>
</evidence>
<evidence type="ECO:0000313" key="1">
    <source>
        <dbReference type="EMBL" id="KXB00462.1"/>
    </source>
</evidence>